<feature type="region of interest" description="Disordered" evidence="1">
    <location>
        <begin position="142"/>
        <end position="198"/>
    </location>
</feature>
<protein>
    <submittedName>
        <fullName evidence="2">Uncharacterized protein</fullName>
    </submittedName>
</protein>
<organism evidence="2">
    <name type="scientific">Fagus sylvatica</name>
    <name type="common">Beechnut</name>
    <dbReference type="NCBI Taxonomy" id="28930"/>
    <lineage>
        <taxon>Eukaryota</taxon>
        <taxon>Viridiplantae</taxon>
        <taxon>Streptophyta</taxon>
        <taxon>Embryophyta</taxon>
        <taxon>Tracheophyta</taxon>
        <taxon>Spermatophyta</taxon>
        <taxon>Magnoliopsida</taxon>
        <taxon>eudicotyledons</taxon>
        <taxon>Gunneridae</taxon>
        <taxon>Pentapetalae</taxon>
        <taxon>rosids</taxon>
        <taxon>fabids</taxon>
        <taxon>Fagales</taxon>
        <taxon>Fagaceae</taxon>
        <taxon>Fagus</taxon>
    </lineage>
</organism>
<evidence type="ECO:0000313" key="2">
    <source>
        <dbReference type="EMBL" id="SPC89058.1"/>
    </source>
</evidence>
<name>A0A2N9FPC9_FAGSY</name>
<sequence>MTRFLPARIFPVSVLFYGSRTVCLDSRASPSRVRTDMPGVEEDRTGCEEVARGLKSHFGKWQGTCAASCRAARDDAARVSFFIRAARLFGPIPSFFLSFFSLDPTSPLLALLLISGYPGLRLTNRFRLRALRAELDAEAAGLASGAARPSSRPGITIGRSARPSGAPRQPTAAPTAAPPARSKRQRSDRPPLFRGSHT</sequence>
<evidence type="ECO:0000256" key="1">
    <source>
        <dbReference type="SAM" id="MobiDB-lite"/>
    </source>
</evidence>
<gene>
    <name evidence="2" type="ORF">FSB_LOCUS16940</name>
</gene>
<proteinExistence type="predicted"/>
<dbReference type="AlphaFoldDB" id="A0A2N9FPC9"/>
<accession>A0A2N9FPC9</accession>
<feature type="compositionally biased region" description="Low complexity" evidence="1">
    <location>
        <begin position="142"/>
        <end position="154"/>
    </location>
</feature>
<feature type="compositionally biased region" description="Low complexity" evidence="1">
    <location>
        <begin position="166"/>
        <end position="180"/>
    </location>
</feature>
<dbReference type="EMBL" id="OIVN01001040">
    <property type="protein sequence ID" value="SPC89058.1"/>
    <property type="molecule type" value="Genomic_DNA"/>
</dbReference>
<reference evidence="2" key="1">
    <citation type="submission" date="2018-02" db="EMBL/GenBank/DDBJ databases">
        <authorList>
            <person name="Cohen D.B."/>
            <person name="Kent A.D."/>
        </authorList>
    </citation>
    <scope>NUCLEOTIDE SEQUENCE</scope>
</reference>